<dbReference type="RefSeq" id="WP_343976918.1">
    <property type="nucleotide sequence ID" value="NZ_BAAAJG010000008.1"/>
</dbReference>
<proteinExistence type="predicted"/>
<protein>
    <submittedName>
        <fullName evidence="1">Uncharacterized protein</fullName>
    </submittedName>
</protein>
<sequence length="132" mass="14684">MARDFRFSTNVLVQAVVPTPDRRAAAEDLVTRYPDQMSAEEALETPYLLICTAAQMAEQLRERRERYGFTSITVHEPYQEAFEPVVELRAPPLLNPDLAMGGISPEGPSGGDVRVLARVPRSTRTARTARPT</sequence>
<reference evidence="2" key="1">
    <citation type="journal article" date="2019" name="Int. J. Syst. Evol. Microbiol.">
        <title>The Global Catalogue of Microorganisms (GCM) 10K type strain sequencing project: providing services to taxonomists for standard genome sequencing and annotation.</title>
        <authorList>
            <consortium name="The Broad Institute Genomics Platform"/>
            <consortium name="The Broad Institute Genome Sequencing Center for Infectious Disease"/>
            <person name="Wu L."/>
            <person name="Ma J."/>
        </authorList>
    </citation>
    <scope>NUCLEOTIDE SEQUENCE [LARGE SCALE GENOMIC DNA]</scope>
    <source>
        <strain evidence="2">JCM 12165</strain>
    </source>
</reference>
<evidence type="ECO:0000313" key="2">
    <source>
        <dbReference type="Proteomes" id="UP001597145"/>
    </source>
</evidence>
<name>A0ABW4FJQ3_9PSEU</name>
<dbReference type="Gene3D" id="3.20.20.30">
    <property type="entry name" value="Luciferase-like domain"/>
    <property type="match status" value="1"/>
</dbReference>
<keyword evidence="2" id="KW-1185">Reference proteome</keyword>
<gene>
    <name evidence="1" type="ORF">ACFSCY_12045</name>
</gene>
<evidence type="ECO:0000313" key="1">
    <source>
        <dbReference type="EMBL" id="MFD1530174.1"/>
    </source>
</evidence>
<dbReference type="EMBL" id="JBHUCP010000007">
    <property type="protein sequence ID" value="MFD1530174.1"/>
    <property type="molecule type" value="Genomic_DNA"/>
</dbReference>
<accession>A0ABW4FJQ3</accession>
<comment type="caution">
    <text evidence="1">The sequence shown here is derived from an EMBL/GenBank/DDBJ whole genome shotgun (WGS) entry which is preliminary data.</text>
</comment>
<dbReference type="InterPro" id="IPR036661">
    <property type="entry name" value="Luciferase-like_sf"/>
</dbReference>
<organism evidence="1 2">
    <name type="scientific">Pseudonocardia aurantiaca</name>
    <dbReference type="NCBI Taxonomy" id="75290"/>
    <lineage>
        <taxon>Bacteria</taxon>
        <taxon>Bacillati</taxon>
        <taxon>Actinomycetota</taxon>
        <taxon>Actinomycetes</taxon>
        <taxon>Pseudonocardiales</taxon>
        <taxon>Pseudonocardiaceae</taxon>
        <taxon>Pseudonocardia</taxon>
    </lineage>
</organism>
<dbReference type="Proteomes" id="UP001597145">
    <property type="component" value="Unassembled WGS sequence"/>
</dbReference>